<dbReference type="CDD" id="cd00077">
    <property type="entry name" value="HDc"/>
    <property type="match status" value="1"/>
</dbReference>
<dbReference type="GO" id="GO:0005524">
    <property type="term" value="F:ATP binding"/>
    <property type="evidence" value="ECO:0007669"/>
    <property type="project" value="UniProtKB-KW"/>
</dbReference>
<sequence length="458" mass="51998">MPLLPVPPELIKIAKAVAKCNGRSLLVGGAVRDHFMGRNISKDIDVEIYGMSPEILESVLRNFGHLHAVGKSFGVLKLKTSGAEYDFSLPRSESKSGKGHRGFLVKTDSAMSYQKAASRRDFTVNSIGYDLLTQEVLDPYDGLADLKRKVLRHIGPSFAEDPLRVLRAMQFSARLEFEIAPETVELCGQLDLAELSRERIFEEFRKLFLKAKRPSIGLEAAKKLGILRYFPELKALIGVPQDPEWHPEGDVWIHTLLVMDEAAQLRKGDEKQDLELMFSALCHDFGKPLTTEFLRGRWRSPAHDIKGVVPTEQFLRRMTDDRILIEEVTTLVKEHLRPVQLFKERDRINSGTIRRLALRVRIPELVLLARADYFGRTLSENKRTHFEAGDWLLDEAERMDVRNEAPRPLLLGRHLLALGVTPGPEMGLILKQAFESQLNGDFQKEEDAIDWAKSYLSN</sequence>
<keyword evidence="2" id="KW-0808">Transferase</keyword>
<dbReference type="EMBL" id="UINC01000499">
    <property type="protein sequence ID" value="SUZ56394.1"/>
    <property type="molecule type" value="Genomic_DNA"/>
</dbReference>
<keyword evidence="6" id="KW-0547">Nucleotide-binding</keyword>
<dbReference type="InterPro" id="IPR032828">
    <property type="entry name" value="PolyA_RNA-bd"/>
</dbReference>
<dbReference type="Pfam" id="PF01743">
    <property type="entry name" value="PolyA_pol"/>
    <property type="match status" value="1"/>
</dbReference>
<dbReference type="GO" id="GO:0046872">
    <property type="term" value="F:metal ion binding"/>
    <property type="evidence" value="ECO:0007669"/>
    <property type="project" value="UniProtKB-KW"/>
</dbReference>
<dbReference type="Gene3D" id="1.10.3090.10">
    <property type="entry name" value="cca-adding enzyme, domain 2"/>
    <property type="match status" value="1"/>
</dbReference>
<dbReference type="InterPro" id="IPR002646">
    <property type="entry name" value="PolA_pol_head_dom"/>
</dbReference>
<evidence type="ECO:0000256" key="1">
    <source>
        <dbReference type="ARBA" id="ARBA00001946"/>
    </source>
</evidence>
<keyword evidence="7" id="KW-0692">RNA repair</keyword>
<dbReference type="PANTHER" id="PTHR47545">
    <property type="entry name" value="MULTIFUNCTIONAL CCA PROTEIN"/>
    <property type="match status" value="1"/>
</dbReference>
<dbReference type="GO" id="GO:0003723">
    <property type="term" value="F:RNA binding"/>
    <property type="evidence" value="ECO:0007669"/>
    <property type="project" value="UniProtKB-KW"/>
</dbReference>
<accession>A0A381NQK2</accession>
<name>A0A381NQK2_9ZZZZ</name>
<dbReference type="Gene3D" id="3.30.460.10">
    <property type="entry name" value="Beta Polymerase, domain 2"/>
    <property type="match status" value="1"/>
</dbReference>
<dbReference type="GO" id="GO:0042245">
    <property type="term" value="P:RNA repair"/>
    <property type="evidence" value="ECO:0007669"/>
    <property type="project" value="UniProtKB-KW"/>
</dbReference>
<evidence type="ECO:0000256" key="10">
    <source>
        <dbReference type="ARBA" id="ARBA00022884"/>
    </source>
</evidence>
<evidence type="ECO:0000256" key="2">
    <source>
        <dbReference type="ARBA" id="ARBA00022679"/>
    </source>
</evidence>
<protein>
    <recommendedName>
        <fullName evidence="11">HD/PDEase domain-containing protein</fullName>
    </recommendedName>
</protein>
<dbReference type="PANTHER" id="PTHR47545:SF1">
    <property type="entry name" value="MULTIFUNCTIONAL CCA PROTEIN"/>
    <property type="match status" value="1"/>
</dbReference>
<evidence type="ECO:0000256" key="9">
    <source>
        <dbReference type="ARBA" id="ARBA00022842"/>
    </source>
</evidence>
<dbReference type="AlphaFoldDB" id="A0A381NQK2"/>
<dbReference type="CDD" id="cd05398">
    <property type="entry name" value="NT_ClassII-CCAase"/>
    <property type="match status" value="1"/>
</dbReference>
<dbReference type="InterPro" id="IPR050124">
    <property type="entry name" value="tRNA_CCA-adding_enzyme"/>
</dbReference>
<keyword evidence="4" id="KW-0548">Nucleotidyltransferase</keyword>
<evidence type="ECO:0000313" key="12">
    <source>
        <dbReference type="EMBL" id="SUZ56394.1"/>
    </source>
</evidence>
<evidence type="ECO:0000256" key="5">
    <source>
        <dbReference type="ARBA" id="ARBA00022723"/>
    </source>
</evidence>
<dbReference type="Pfam" id="PF01966">
    <property type="entry name" value="HD"/>
    <property type="match status" value="1"/>
</dbReference>
<dbReference type="InterPro" id="IPR006674">
    <property type="entry name" value="HD_domain"/>
</dbReference>
<dbReference type="SUPFAM" id="SSF81301">
    <property type="entry name" value="Nucleotidyltransferase"/>
    <property type="match status" value="1"/>
</dbReference>
<reference evidence="12" key="1">
    <citation type="submission" date="2018-05" db="EMBL/GenBank/DDBJ databases">
        <authorList>
            <person name="Lanie J.A."/>
            <person name="Ng W.-L."/>
            <person name="Kazmierczak K.M."/>
            <person name="Andrzejewski T.M."/>
            <person name="Davidsen T.M."/>
            <person name="Wayne K.J."/>
            <person name="Tettelin H."/>
            <person name="Glass J.I."/>
            <person name="Rusch D."/>
            <person name="Podicherti R."/>
            <person name="Tsui H.-C.T."/>
            <person name="Winkler M.E."/>
        </authorList>
    </citation>
    <scope>NUCLEOTIDE SEQUENCE</scope>
</reference>
<comment type="cofactor">
    <cofactor evidence="1">
        <name>Mg(2+)</name>
        <dbReference type="ChEBI" id="CHEBI:18420"/>
    </cofactor>
</comment>
<keyword evidence="8" id="KW-0067">ATP-binding</keyword>
<keyword evidence="5" id="KW-0479">Metal-binding</keyword>
<gene>
    <name evidence="12" type="ORF">METZ01_LOCUS9248</name>
</gene>
<dbReference type="GO" id="GO:0016779">
    <property type="term" value="F:nucleotidyltransferase activity"/>
    <property type="evidence" value="ECO:0007669"/>
    <property type="project" value="UniProtKB-KW"/>
</dbReference>
<dbReference type="Pfam" id="PF12627">
    <property type="entry name" value="PolyA_pol_RNAbd"/>
    <property type="match status" value="1"/>
</dbReference>
<evidence type="ECO:0000256" key="3">
    <source>
        <dbReference type="ARBA" id="ARBA00022694"/>
    </source>
</evidence>
<organism evidence="12">
    <name type="scientific">marine metagenome</name>
    <dbReference type="NCBI Taxonomy" id="408172"/>
    <lineage>
        <taxon>unclassified sequences</taxon>
        <taxon>metagenomes</taxon>
        <taxon>ecological metagenomes</taxon>
    </lineage>
</organism>
<evidence type="ECO:0000256" key="6">
    <source>
        <dbReference type="ARBA" id="ARBA00022741"/>
    </source>
</evidence>
<dbReference type="InterPro" id="IPR003607">
    <property type="entry name" value="HD/PDEase_dom"/>
</dbReference>
<dbReference type="SMART" id="SM00471">
    <property type="entry name" value="HDc"/>
    <property type="match status" value="1"/>
</dbReference>
<keyword evidence="3" id="KW-0819">tRNA processing</keyword>
<evidence type="ECO:0000256" key="7">
    <source>
        <dbReference type="ARBA" id="ARBA00022800"/>
    </source>
</evidence>
<evidence type="ECO:0000256" key="8">
    <source>
        <dbReference type="ARBA" id="ARBA00022840"/>
    </source>
</evidence>
<keyword evidence="10" id="KW-0694">RNA-binding</keyword>
<keyword evidence="9" id="KW-0460">Magnesium</keyword>
<dbReference type="SUPFAM" id="SSF81891">
    <property type="entry name" value="Poly A polymerase C-terminal region-like"/>
    <property type="match status" value="1"/>
</dbReference>
<feature type="domain" description="HD/PDEase" evidence="11">
    <location>
        <begin position="247"/>
        <end position="386"/>
    </location>
</feature>
<dbReference type="InterPro" id="IPR043519">
    <property type="entry name" value="NT_sf"/>
</dbReference>
<dbReference type="GO" id="GO:0008033">
    <property type="term" value="P:tRNA processing"/>
    <property type="evidence" value="ECO:0007669"/>
    <property type="project" value="UniProtKB-KW"/>
</dbReference>
<proteinExistence type="predicted"/>
<evidence type="ECO:0000256" key="4">
    <source>
        <dbReference type="ARBA" id="ARBA00022695"/>
    </source>
</evidence>
<evidence type="ECO:0000259" key="11">
    <source>
        <dbReference type="SMART" id="SM00471"/>
    </source>
</evidence>